<feature type="signal peptide" evidence="2">
    <location>
        <begin position="1"/>
        <end position="25"/>
    </location>
</feature>
<feature type="domain" description="Solute-binding protein family 3/N-terminal" evidence="3">
    <location>
        <begin position="36"/>
        <end position="255"/>
    </location>
</feature>
<dbReference type="Gene3D" id="3.40.190.10">
    <property type="entry name" value="Periplasmic binding protein-like II"/>
    <property type="match status" value="2"/>
</dbReference>
<dbReference type="PROSITE" id="PS51318">
    <property type="entry name" value="TAT"/>
    <property type="match status" value="1"/>
</dbReference>
<organism evidence="4 5">
    <name type="scientific">Methylobacterium variabile</name>
    <dbReference type="NCBI Taxonomy" id="298794"/>
    <lineage>
        <taxon>Bacteria</taxon>
        <taxon>Pseudomonadati</taxon>
        <taxon>Pseudomonadota</taxon>
        <taxon>Alphaproteobacteria</taxon>
        <taxon>Hyphomicrobiales</taxon>
        <taxon>Methylobacteriaceae</taxon>
        <taxon>Methylobacterium</taxon>
    </lineage>
</organism>
<feature type="chain" id="PRO_5005281145" evidence="2">
    <location>
        <begin position="26"/>
        <end position="262"/>
    </location>
</feature>
<evidence type="ECO:0000313" key="4">
    <source>
        <dbReference type="EMBL" id="KMO33248.1"/>
    </source>
</evidence>
<accession>A0A0J6SIM9</accession>
<dbReference type="InterPro" id="IPR006311">
    <property type="entry name" value="TAT_signal"/>
</dbReference>
<dbReference type="AlphaFoldDB" id="A0A0J6SIM9"/>
<name>A0A0J6SIM9_9HYPH</name>
<reference evidence="4 5" key="1">
    <citation type="submission" date="2015-03" db="EMBL/GenBank/DDBJ databases">
        <title>Genome sequencing of Methylobacterium variabile DSM 16961.</title>
        <authorList>
            <person name="Chaudhry V."/>
            <person name="Patil P.B."/>
        </authorList>
    </citation>
    <scope>NUCLEOTIDE SEQUENCE [LARGE SCALE GENOMIC DNA]</scope>
    <source>
        <strain evidence="4 5">DSM 16961</strain>
    </source>
</reference>
<dbReference type="PANTHER" id="PTHR35936">
    <property type="entry name" value="MEMBRANE-BOUND LYTIC MUREIN TRANSGLYCOSYLASE F"/>
    <property type="match status" value="1"/>
</dbReference>
<dbReference type="InterPro" id="IPR001638">
    <property type="entry name" value="Solute-binding_3/MltF_N"/>
</dbReference>
<keyword evidence="5" id="KW-1185">Reference proteome</keyword>
<dbReference type="EMBL" id="LABY01000157">
    <property type="protein sequence ID" value="KMO33248.1"/>
    <property type="molecule type" value="Genomic_DNA"/>
</dbReference>
<dbReference type="SUPFAM" id="SSF53850">
    <property type="entry name" value="Periplasmic binding protein-like II"/>
    <property type="match status" value="1"/>
</dbReference>
<evidence type="ECO:0000313" key="5">
    <source>
        <dbReference type="Proteomes" id="UP000035955"/>
    </source>
</evidence>
<dbReference type="OrthoDB" id="6192933at2"/>
<dbReference type="Pfam" id="PF00497">
    <property type="entry name" value="SBP_bac_3"/>
    <property type="match status" value="1"/>
</dbReference>
<dbReference type="PANTHER" id="PTHR35936:SF17">
    <property type="entry name" value="ARGININE-BINDING EXTRACELLULAR PROTEIN ARTP"/>
    <property type="match status" value="1"/>
</dbReference>
<gene>
    <name evidence="4" type="ORF">VQ02_21365</name>
</gene>
<evidence type="ECO:0000256" key="2">
    <source>
        <dbReference type="SAM" id="SignalP"/>
    </source>
</evidence>
<dbReference type="RefSeq" id="WP_048446233.1">
    <property type="nucleotide sequence ID" value="NZ_LABY01000157.1"/>
</dbReference>
<protein>
    <submittedName>
        <fullName evidence="4">Amino acid ABC transporter</fullName>
    </submittedName>
</protein>
<sequence length="262" mass="28404">MKRRTFLAGGLAATAASTLAMPALADTLDTIKSRKKLLVALDLGSPPFGMTDAAMQPTGSDVETARLLAAEWELPLEIVQVTSPNRVPFLLTGKADMVIASFSVNEERQKVIDFSDPYGVIQAVIAGPKDREVKDYAAVVGKRLGTTRGSTNDKEATTKAQGAQMVRYDDDATLITAMVSGQVDMVATSPQVMNTANSRKPPVPFETKIVMRTFPYAIGIRKGEGKLQTALNEWVRKNLRNGRLNTIYKTYHGSDLPAEMLA</sequence>
<dbReference type="SMART" id="SM00062">
    <property type="entry name" value="PBPb"/>
    <property type="match status" value="1"/>
</dbReference>
<proteinExistence type="predicted"/>
<dbReference type="PATRIC" id="fig|298794.3.peg.1633"/>
<evidence type="ECO:0000259" key="3">
    <source>
        <dbReference type="SMART" id="SM00062"/>
    </source>
</evidence>
<dbReference type="Proteomes" id="UP000035955">
    <property type="component" value="Unassembled WGS sequence"/>
</dbReference>
<keyword evidence="1 2" id="KW-0732">Signal</keyword>
<evidence type="ECO:0000256" key="1">
    <source>
        <dbReference type="ARBA" id="ARBA00022729"/>
    </source>
</evidence>
<comment type="caution">
    <text evidence="4">The sequence shown here is derived from an EMBL/GenBank/DDBJ whole genome shotgun (WGS) entry which is preliminary data.</text>
</comment>